<gene>
    <name evidence="1" type="ORF">EVAR_30468_1</name>
</gene>
<proteinExistence type="predicted"/>
<dbReference type="Proteomes" id="UP000299102">
    <property type="component" value="Unassembled WGS sequence"/>
</dbReference>
<dbReference type="AlphaFoldDB" id="A0A4C1VXG5"/>
<accession>A0A4C1VXG5</accession>
<dbReference type="EMBL" id="BGZK01000437">
    <property type="protein sequence ID" value="GBP43511.1"/>
    <property type="molecule type" value="Genomic_DNA"/>
</dbReference>
<evidence type="ECO:0000313" key="1">
    <source>
        <dbReference type="EMBL" id="GBP43511.1"/>
    </source>
</evidence>
<organism evidence="1 2">
    <name type="scientific">Eumeta variegata</name>
    <name type="common">Bagworm moth</name>
    <name type="synonym">Eumeta japonica</name>
    <dbReference type="NCBI Taxonomy" id="151549"/>
    <lineage>
        <taxon>Eukaryota</taxon>
        <taxon>Metazoa</taxon>
        <taxon>Ecdysozoa</taxon>
        <taxon>Arthropoda</taxon>
        <taxon>Hexapoda</taxon>
        <taxon>Insecta</taxon>
        <taxon>Pterygota</taxon>
        <taxon>Neoptera</taxon>
        <taxon>Endopterygota</taxon>
        <taxon>Lepidoptera</taxon>
        <taxon>Glossata</taxon>
        <taxon>Ditrysia</taxon>
        <taxon>Tineoidea</taxon>
        <taxon>Psychidae</taxon>
        <taxon>Oiketicinae</taxon>
        <taxon>Eumeta</taxon>
    </lineage>
</organism>
<protein>
    <submittedName>
        <fullName evidence="1">Uncharacterized protein</fullName>
    </submittedName>
</protein>
<keyword evidence="2" id="KW-1185">Reference proteome</keyword>
<evidence type="ECO:0000313" key="2">
    <source>
        <dbReference type="Proteomes" id="UP000299102"/>
    </source>
</evidence>
<name>A0A4C1VXG5_EUMVA</name>
<sequence length="97" mass="11022">MNILLELPASNGRERWRYQLYDARVCSRTYSGTARRGDGVATARARLNPPCLSSARREPLTNHATISTVIYGRNEAGSFARDRHRTRYSTTHETLLL</sequence>
<comment type="caution">
    <text evidence="1">The sequence shown here is derived from an EMBL/GenBank/DDBJ whole genome shotgun (WGS) entry which is preliminary data.</text>
</comment>
<reference evidence="1 2" key="1">
    <citation type="journal article" date="2019" name="Commun. Biol.">
        <title>The bagworm genome reveals a unique fibroin gene that provides high tensile strength.</title>
        <authorList>
            <person name="Kono N."/>
            <person name="Nakamura H."/>
            <person name="Ohtoshi R."/>
            <person name="Tomita M."/>
            <person name="Numata K."/>
            <person name="Arakawa K."/>
        </authorList>
    </citation>
    <scope>NUCLEOTIDE SEQUENCE [LARGE SCALE GENOMIC DNA]</scope>
</reference>